<keyword evidence="3" id="KW-1185">Reference proteome</keyword>
<dbReference type="AlphaFoldDB" id="A0A8S0VQM0"/>
<evidence type="ECO:0000313" key="2">
    <source>
        <dbReference type="EMBL" id="CAA7260445.1"/>
    </source>
</evidence>
<accession>A0A8S0VQM0</accession>
<evidence type="ECO:0000313" key="3">
    <source>
        <dbReference type="Proteomes" id="UP000467700"/>
    </source>
</evidence>
<dbReference type="OrthoDB" id="2770090at2759"/>
<gene>
    <name evidence="2" type="ORF">AAE3_LOCUS2720</name>
</gene>
<protein>
    <submittedName>
        <fullName evidence="2">Uncharacterized protein</fullName>
    </submittedName>
</protein>
<reference evidence="2 3" key="1">
    <citation type="submission" date="2020-01" db="EMBL/GenBank/DDBJ databases">
        <authorList>
            <person name="Gupta K D."/>
        </authorList>
    </citation>
    <scope>NUCLEOTIDE SEQUENCE [LARGE SCALE GENOMIC DNA]</scope>
</reference>
<sequence length="205" mass="23748">MVLNYQRETIAHWHGDSGGAEFCGNKYPEMHTTASSSTAVLHHRGASKNLRRRWRPVFTAAAKVIRELQESPNAADAWRRERLDWLKVWNERVDNTLEFLYTAANSRGIPHQVTRNLAQFTARERGRFFQKVHQLPRWKPNQTFPATPKPISSKEKAKLEKKQKYEEFTKNADGALEEVIRMAEASANLTLARNKVAILRWSPRK</sequence>
<organism evidence="2 3">
    <name type="scientific">Cyclocybe aegerita</name>
    <name type="common">Black poplar mushroom</name>
    <name type="synonym">Agrocybe aegerita</name>
    <dbReference type="NCBI Taxonomy" id="1973307"/>
    <lineage>
        <taxon>Eukaryota</taxon>
        <taxon>Fungi</taxon>
        <taxon>Dikarya</taxon>
        <taxon>Basidiomycota</taxon>
        <taxon>Agaricomycotina</taxon>
        <taxon>Agaricomycetes</taxon>
        <taxon>Agaricomycetidae</taxon>
        <taxon>Agaricales</taxon>
        <taxon>Agaricineae</taxon>
        <taxon>Bolbitiaceae</taxon>
        <taxon>Cyclocybe</taxon>
    </lineage>
</organism>
<dbReference type="Proteomes" id="UP000467700">
    <property type="component" value="Unassembled WGS sequence"/>
</dbReference>
<feature type="region of interest" description="Disordered" evidence="1">
    <location>
        <begin position="139"/>
        <end position="158"/>
    </location>
</feature>
<comment type="caution">
    <text evidence="2">The sequence shown here is derived from an EMBL/GenBank/DDBJ whole genome shotgun (WGS) entry which is preliminary data.</text>
</comment>
<dbReference type="EMBL" id="CACVBS010000029">
    <property type="protein sequence ID" value="CAA7260445.1"/>
    <property type="molecule type" value="Genomic_DNA"/>
</dbReference>
<proteinExistence type="predicted"/>
<name>A0A8S0VQM0_CYCAE</name>
<evidence type="ECO:0000256" key="1">
    <source>
        <dbReference type="SAM" id="MobiDB-lite"/>
    </source>
</evidence>